<comment type="caution">
    <text evidence="7">The sequence shown here is derived from an EMBL/GenBank/DDBJ whole genome shotgun (WGS) entry which is preliminary data.</text>
</comment>
<keyword evidence="3" id="KW-0560">Oxidoreductase</keyword>
<proteinExistence type="predicted"/>
<dbReference type="InterPro" id="IPR036661">
    <property type="entry name" value="Luciferase-like_sf"/>
</dbReference>
<dbReference type="SUPFAM" id="SSF51679">
    <property type="entry name" value="Bacterial luciferase-like"/>
    <property type="match status" value="1"/>
</dbReference>
<reference evidence="8" key="1">
    <citation type="journal article" date="2019" name="Int. J. Syst. Evol. Microbiol.">
        <title>The Global Catalogue of Microorganisms (GCM) 10K type strain sequencing project: providing services to taxonomists for standard genome sequencing and annotation.</title>
        <authorList>
            <consortium name="The Broad Institute Genomics Platform"/>
            <consortium name="The Broad Institute Genome Sequencing Center for Infectious Disease"/>
            <person name="Wu L."/>
            <person name="Ma J."/>
        </authorList>
    </citation>
    <scope>NUCLEOTIDE SEQUENCE [LARGE SCALE GENOMIC DNA]</scope>
    <source>
        <strain evidence="8">JCM 17986</strain>
    </source>
</reference>
<dbReference type="InterPro" id="IPR011251">
    <property type="entry name" value="Luciferase-like_dom"/>
</dbReference>
<keyword evidence="2" id="KW-0288">FMN</keyword>
<evidence type="ECO:0000256" key="3">
    <source>
        <dbReference type="ARBA" id="ARBA00023002"/>
    </source>
</evidence>
<sequence length="412" mass="43903">MPATPARPAHEPEQHEPGQHEPGQHQAGRGPEDNDNPAAPVFHWFLPTGGDGRDPGGVTAVQGRTRAATRRPADLRYLAQVAQAAEQAGFAALLTPVGLGCVDPWILASALTQHTERIGFLVAFRAGFASPTLLAQQADAFRKFAHGRLRLNVVTGGDPAEQRAYGDHLAHDERYARTDEYMAALRALLDGKRVDVAGAYVHLEGAQLADPAVEHPVPLYFGGASAAAEAVAARRADVQLLWGEPPSALAERIDRLRANAGRDDLRFGLRLHVITRDTSAEAWAEAERILAGLDPDAVRASQTRFAAMDSTGQARMTALHQGETPSHARDLLVAPNLWAGIGLVREGAGTALVGSHDEVAARLAEYRALGIDEFVLSGYPHLEEAYRVGEEVVPRVGDLIGATKAADAGPAQ</sequence>
<evidence type="ECO:0000256" key="5">
    <source>
        <dbReference type="SAM" id="MobiDB-lite"/>
    </source>
</evidence>
<dbReference type="PANTHER" id="PTHR42847">
    <property type="entry name" value="ALKANESULFONATE MONOOXYGENASE"/>
    <property type="match status" value="1"/>
</dbReference>
<dbReference type="Gene3D" id="3.20.20.30">
    <property type="entry name" value="Luciferase-like domain"/>
    <property type="match status" value="1"/>
</dbReference>
<evidence type="ECO:0000256" key="2">
    <source>
        <dbReference type="ARBA" id="ARBA00022643"/>
    </source>
</evidence>
<feature type="compositionally biased region" description="Basic and acidic residues" evidence="5">
    <location>
        <begin position="8"/>
        <end position="23"/>
    </location>
</feature>
<dbReference type="Proteomes" id="UP001500466">
    <property type="component" value="Unassembled WGS sequence"/>
</dbReference>
<feature type="domain" description="Luciferase-like" evidence="6">
    <location>
        <begin position="58"/>
        <end position="373"/>
    </location>
</feature>
<keyword evidence="1" id="KW-0285">Flavoprotein</keyword>
<evidence type="ECO:0000256" key="4">
    <source>
        <dbReference type="ARBA" id="ARBA00023033"/>
    </source>
</evidence>
<keyword evidence="4" id="KW-0503">Monooxygenase</keyword>
<dbReference type="Pfam" id="PF00296">
    <property type="entry name" value="Bac_luciferase"/>
    <property type="match status" value="1"/>
</dbReference>
<evidence type="ECO:0000313" key="8">
    <source>
        <dbReference type="Proteomes" id="UP001500466"/>
    </source>
</evidence>
<keyword evidence="8" id="KW-1185">Reference proteome</keyword>
<dbReference type="RefSeq" id="WP_345675796.1">
    <property type="nucleotide sequence ID" value="NZ_BAABHS010000009.1"/>
</dbReference>
<dbReference type="EMBL" id="BAABHS010000009">
    <property type="protein sequence ID" value="GAA4962914.1"/>
    <property type="molecule type" value="Genomic_DNA"/>
</dbReference>
<accession>A0ABP9H7A7</accession>
<evidence type="ECO:0000256" key="1">
    <source>
        <dbReference type="ARBA" id="ARBA00022630"/>
    </source>
</evidence>
<gene>
    <name evidence="7" type="ORF">GCM10023205_28370</name>
</gene>
<organism evidence="7 8">
    <name type="scientific">Yinghuangia aomiensis</name>
    <dbReference type="NCBI Taxonomy" id="676205"/>
    <lineage>
        <taxon>Bacteria</taxon>
        <taxon>Bacillati</taxon>
        <taxon>Actinomycetota</taxon>
        <taxon>Actinomycetes</taxon>
        <taxon>Kitasatosporales</taxon>
        <taxon>Streptomycetaceae</taxon>
        <taxon>Yinghuangia</taxon>
    </lineage>
</organism>
<evidence type="ECO:0000259" key="6">
    <source>
        <dbReference type="Pfam" id="PF00296"/>
    </source>
</evidence>
<evidence type="ECO:0000313" key="7">
    <source>
        <dbReference type="EMBL" id="GAA4962914.1"/>
    </source>
</evidence>
<name>A0ABP9H7A7_9ACTN</name>
<protein>
    <submittedName>
        <fullName evidence="7">LLM class flavin-dependent oxidoreductase</fullName>
    </submittedName>
</protein>
<feature type="region of interest" description="Disordered" evidence="5">
    <location>
        <begin position="1"/>
        <end position="42"/>
    </location>
</feature>
<dbReference type="PANTHER" id="PTHR42847:SF4">
    <property type="entry name" value="ALKANESULFONATE MONOOXYGENASE-RELATED"/>
    <property type="match status" value="1"/>
</dbReference>
<dbReference type="InterPro" id="IPR050172">
    <property type="entry name" value="SsuD_RutA_monooxygenase"/>
</dbReference>